<proteinExistence type="predicted"/>
<comment type="subcellular location">
    <subcellularLocation>
        <location evidence="1">Membrane</location>
        <topology evidence="1">Multi-pass membrane protein</topology>
    </subcellularLocation>
</comment>
<feature type="domain" description="Major facilitator superfamily (MFS) profile" evidence="3">
    <location>
        <begin position="190"/>
        <end position="416"/>
    </location>
</feature>
<evidence type="ECO:0000256" key="1">
    <source>
        <dbReference type="ARBA" id="ARBA00004141"/>
    </source>
</evidence>
<dbReference type="InterPro" id="IPR050327">
    <property type="entry name" value="Proton-linked_MCT"/>
</dbReference>
<dbReference type="Gene3D" id="1.20.1250.20">
    <property type="entry name" value="MFS general substrate transporter like domains"/>
    <property type="match status" value="1"/>
</dbReference>
<feature type="transmembrane region" description="Helical" evidence="2">
    <location>
        <begin position="228"/>
        <end position="249"/>
    </location>
</feature>
<feature type="transmembrane region" description="Helical" evidence="2">
    <location>
        <begin position="185"/>
        <end position="208"/>
    </location>
</feature>
<dbReference type="GO" id="GO:0016020">
    <property type="term" value="C:membrane"/>
    <property type="evidence" value="ECO:0007669"/>
    <property type="project" value="UniProtKB-SubCell"/>
</dbReference>
<gene>
    <name evidence="5" type="primary">LOC111134112</name>
</gene>
<reference evidence="5" key="1">
    <citation type="submission" date="2025-08" db="UniProtKB">
        <authorList>
            <consortium name="RefSeq"/>
        </authorList>
    </citation>
    <scope>IDENTIFICATION</scope>
    <source>
        <tissue evidence="5">Whole sample</tissue>
    </source>
</reference>
<dbReference type="SUPFAM" id="SSF103473">
    <property type="entry name" value="MFS general substrate transporter"/>
    <property type="match status" value="1"/>
</dbReference>
<evidence type="ECO:0000259" key="3">
    <source>
        <dbReference type="PROSITE" id="PS50850"/>
    </source>
</evidence>
<dbReference type="PROSITE" id="PS50850">
    <property type="entry name" value="MFS"/>
    <property type="match status" value="1"/>
</dbReference>
<feature type="transmembrane region" description="Helical" evidence="2">
    <location>
        <begin position="348"/>
        <end position="370"/>
    </location>
</feature>
<keyword evidence="2" id="KW-1133">Transmembrane helix</keyword>
<keyword evidence="2" id="KW-0812">Transmembrane</keyword>
<feature type="transmembrane region" description="Helical" evidence="2">
    <location>
        <begin position="109"/>
        <end position="133"/>
    </location>
</feature>
<dbReference type="InterPro" id="IPR011701">
    <property type="entry name" value="MFS"/>
</dbReference>
<dbReference type="InterPro" id="IPR036259">
    <property type="entry name" value="MFS_trans_sf"/>
</dbReference>
<dbReference type="PANTHER" id="PTHR11360:SF284">
    <property type="entry name" value="EG:103B4.3 PROTEIN-RELATED"/>
    <property type="match status" value="1"/>
</dbReference>
<evidence type="ECO:0000313" key="5">
    <source>
        <dbReference type="RefSeq" id="XP_022338640.1"/>
    </source>
</evidence>
<dbReference type="RefSeq" id="XP_022338640.1">
    <property type="nucleotide sequence ID" value="XM_022482932.1"/>
</dbReference>
<feature type="transmembrane region" description="Helical" evidence="2">
    <location>
        <begin position="12"/>
        <end position="35"/>
    </location>
</feature>
<name>A0A8B8EEW7_CRAVI</name>
<organism evidence="4 5">
    <name type="scientific">Crassostrea virginica</name>
    <name type="common">Eastern oyster</name>
    <dbReference type="NCBI Taxonomy" id="6565"/>
    <lineage>
        <taxon>Eukaryota</taxon>
        <taxon>Metazoa</taxon>
        <taxon>Spiralia</taxon>
        <taxon>Lophotrochozoa</taxon>
        <taxon>Mollusca</taxon>
        <taxon>Bivalvia</taxon>
        <taxon>Autobranchia</taxon>
        <taxon>Pteriomorphia</taxon>
        <taxon>Ostreida</taxon>
        <taxon>Ostreoidea</taxon>
        <taxon>Ostreidae</taxon>
        <taxon>Crassostrea</taxon>
    </lineage>
</organism>
<dbReference type="AlphaFoldDB" id="A0A8B8EEW7"/>
<dbReference type="PANTHER" id="PTHR11360">
    <property type="entry name" value="MONOCARBOXYLATE TRANSPORTER"/>
    <property type="match status" value="1"/>
</dbReference>
<sequence length="416" mass="44503">MSTVGCGRAGWVLLAAFGIQFFTAVLVYGTGTIHLSLLDVFQRDDGITSVVGSLFVNLMSITGLVTSSFVNSLWLLMLTNGIISGIGNGLTLLPCPVSVGYSFRDHSGLAMGIMTAGVGIGMLVSGPLIQYLLDTYGLSGTYLMSAAIVSHVIPCGMLLKTPPKKNLTPAATKHRVKFFKTYIKLVKAPSFMFVLVGSILWNIAYAVIMIHLPNFVVQNGSSRSEASFLFTVIGIGTILSRLTVGLATGPKGLDPLLLNFGLTALMGAVIVTFPLYVTYPKGPMIFASLYGIYSGGLLVFTVPLCLEFVGMQHLNSALGLWYLLLGLGSLIGPPLAGLVFDLTGSFDYSYIFSGLFVLSASACSLFASVWRKPENETVTTRRVPEIWAAAENGSVVVQDHEVHMKEQSENLISNDI</sequence>
<feature type="transmembrane region" description="Helical" evidence="2">
    <location>
        <begin position="73"/>
        <end position="97"/>
    </location>
</feature>
<dbReference type="Pfam" id="PF07690">
    <property type="entry name" value="MFS_1"/>
    <property type="match status" value="1"/>
</dbReference>
<keyword evidence="2" id="KW-0472">Membrane</keyword>
<dbReference type="GO" id="GO:0008028">
    <property type="term" value="F:monocarboxylic acid transmembrane transporter activity"/>
    <property type="evidence" value="ECO:0007669"/>
    <property type="project" value="TreeGrafter"/>
</dbReference>
<feature type="transmembrane region" description="Helical" evidence="2">
    <location>
        <begin position="318"/>
        <end position="336"/>
    </location>
</feature>
<accession>A0A8B8EEW7</accession>
<feature type="transmembrane region" description="Helical" evidence="2">
    <location>
        <begin position="47"/>
        <end position="67"/>
    </location>
</feature>
<dbReference type="InterPro" id="IPR020846">
    <property type="entry name" value="MFS_dom"/>
</dbReference>
<feature type="transmembrane region" description="Helical" evidence="2">
    <location>
        <begin position="285"/>
        <end position="306"/>
    </location>
</feature>
<feature type="transmembrane region" description="Helical" evidence="2">
    <location>
        <begin position="256"/>
        <end position="279"/>
    </location>
</feature>
<dbReference type="OrthoDB" id="6094568at2759"/>
<dbReference type="Proteomes" id="UP000694844">
    <property type="component" value="Chromosome 5"/>
</dbReference>
<evidence type="ECO:0000313" key="4">
    <source>
        <dbReference type="Proteomes" id="UP000694844"/>
    </source>
</evidence>
<evidence type="ECO:0000256" key="2">
    <source>
        <dbReference type="SAM" id="Phobius"/>
    </source>
</evidence>
<dbReference type="GeneID" id="111134112"/>
<protein>
    <submittedName>
        <fullName evidence="5">Monocarboxylate transporter 13-like isoform X3</fullName>
    </submittedName>
</protein>
<keyword evidence="4" id="KW-1185">Reference proteome</keyword>